<evidence type="ECO:0000256" key="8">
    <source>
        <dbReference type="SAM" id="Phobius"/>
    </source>
</evidence>
<keyword evidence="4" id="KW-0443">Lipid metabolism</keyword>
<proteinExistence type="inferred from homology"/>
<evidence type="ECO:0000313" key="10">
    <source>
        <dbReference type="Proteomes" id="UP000785200"/>
    </source>
</evidence>
<dbReference type="InterPro" id="IPR036396">
    <property type="entry name" value="Cyt_P450_sf"/>
</dbReference>
<comment type="caution">
    <text evidence="9">The sequence shown here is derived from an EMBL/GenBank/DDBJ whole genome shotgun (WGS) entry which is preliminary data.</text>
</comment>
<keyword evidence="6 7" id="KW-0408">Iron</keyword>
<sequence>MADDFYEPLPTAVSYPWALLTKLHSDLLSSPDTVIIAIFVTIFVIGLTTRLFSGSESEADRVAGKDGRTVWLLPYWFPYVGHGYQFLTNPMKLMREARDQSTHGIFALNLGGTRHNIISDPGLVKGVMQKKESEVQFHPISWWIVERFFGIPKRAKSKYDSNWDGLMQPLHNLMREPHLSNMLKGTILGLKTNIPQMISFARSEIDQQPWERFAKAAYISNSETEIGLMALMRDMLGNASVPGLFGSALMEKHPELLHDVYDMDEGLLFFLMGLPAYTPWPGVMKAHAARFRLWQALDDFQMALDATVDDKPVDASWGDLDDVSELILTRHSTFKNQGFEVEERGDLSILWALTVNANLVVFWQLLYILATPGLLERVRAELAPFVKISRPESIGKISEAPKLTIDYEGLSKNCHLFKSIYFEALRLNSQPWSVRSLGSDVIIPSDKKSSNSVPYIMHKGEYITVPHDLHMLDPKYFKNPTTFDPERFLVQKEDGSLATDQGTIRPYGAGPSMCKGRIFAEKECLALVAGVLMFWDIEPADTKAGWVIPGQKKTTAVSLPVKEVRVRIRRRRFEWEE</sequence>
<dbReference type="OrthoDB" id="3366823at2759"/>
<dbReference type="Proteomes" id="UP000785200">
    <property type="component" value="Unassembled WGS sequence"/>
</dbReference>
<evidence type="ECO:0000256" key="3">
    <source>
        <dbReference type="ARBA" id="ARBA00010617"/>
    </source>
</evidence>
<gene>
    <name evidence="9" type="ORF">D0Z07_5413</name>
</gene>
<dbReference type="GO" id="GO:0005506">
    <property type="term" value="F:iron ion binding"/>
    <property type="evidence" value="ECO:0007669"/>
    <property type="project" value="InterPro"/>
</dbReference>
<dbReference type="AlphaFoldDB" id="A0A9P7AWX3"/>
<dbReference type="Gene3D" id="1.10.630.10">
    <property type="entry name" value="Cytochrome P450"/>
    <property type="match status" value="1"/>
</dbReference>
<dbReference type="InterPro" id="IPR002403">
    <property type="entry name" value="Cyt_P450_E_grp-IV"/>
</dbReference>
<keyword evidence="8" id="KW-0472">Membrane</keyword>
<keyword evidence="9" id="KW-0560">Oxidoreductase</keyword>
<dbReference type="SUPFAM" id="SSF48264">
    <property type="entry name" value="Cytochrome P450"/>
    <property type="match status" value="1"/>
</dbReference>
<dbReference type="Pfam" id="PF00067">
    <property type="entry name" value="p450"/>
    <property type="match status" value="1"/>
</dbReference>
<evidence type="ECO:0000313" key="9">
    <source>
        <dbReference type="EMBL" id="KAG0648510.1"/>
    </source>
</evidence>
<protein>
    <submittedName>
        <fullName evidence="9">Cytochrome P450 monooxygenase</fullName>
    </submittedName>
</protein>
<dbReference type="PRINTS" id="PR00465">
    <property type="entry name" value="EP450IV"/>
</dbReference>
<keyword evidence="8" id="KW-0812">Transmembrane</keyword>
<accession>A0A9P7AWX3</accession>
<dbReference type="EMBL" id="VNKQ01000010">
    <property type="protein sequence ID" value="KAG0648510.1"/>
    <property type="molecule type" value="Genomic_DNA"/>
</dbReference>
<evidence type="ECO:0000256" key="4">
    <source>
        <dbReference type="ARBA" id="ARBA00022516"/>
    </source>
</evidence>
<dbReference type="CDD" id="cd11040">
    <property type="entry name" value="CYP7_CYP8-like"/>
    <property type="match status" value="1"/>
</dbReference>
<feature type="binding site" description="axial binding residue" evidence="7">
    <location>
        <position position="514"/>
    </location>
    <ligand>
        <name>heme</name>
        <dbReference type="ChEBI" id="CHEBI:30413"/>
    </ligand>
    <ligandPart>
        <name>Fe</name>
        <dbReference type="ChEBI" id="CHEBI:18248"/>
    </ligandPart>
</feature>
<evidence type="ECO:0000256" key="2">
    <source>
        <dbReference type="ARBA" id="ARBA00004389"/>
    </source>
</evidence>
<dbReference type="GO" id="GO:0016705">
    <property type="term" value="F:oxidoreductase activity, acting on paired donors, with incorporation or reduction of molecular oxygen"/>
    <property type="evidence" value="ECO:0007669"/>
    <property type="project" value="InterPro"/>
</dbReference>
<feature type="transmembrane region" description="Helical" evidence="8">
    <location>
        <begin position="33"/>
        <end position="52"/>
    </location>
</feature>
<dbReference type="GO" id="GO:0020037">
    <property type="term" value="F:heme binding"/>
    <property type="evidence" value="ECO:0007669"/>
    <property type="project" value="InterPro"/>
</dbReference>
<keyword evidence="8" id="KW-1133">Transmembrane helix</keyword>
<keyword evidence="7" id="KW-0349">Heme</keyword>
<evidence type="ECO:0000256" key="5">
    <source>
        <dbReference type="ARBA" id="ARBA00022723"/>
    </source>
</evidence>
<keyword evidence="9" id="KW-0503">Monooxygenase</keyword>
<reference evidence="9" key="1">
    <citation type="submission" date="2019-07" db="EMBL/GenBank/DDBJ databases">
        <title>Hyphodiscus hymeniophilus genome sequencing and assembly.</title>
        <authorList>
            <person name="Kramer G."/>
            <person name="Nodwell J."/>
        </authorList>
    </citation>
    <scope>NUCLEOTIDE SEQUENCE</scope>
    <source>
        <strain evidence="9">ATCC 34498</strain>
    </source>
</reference>
<evidence type="ECO:0000256" key="1">
    <source>
        <dbReference type="ARBA" id="ARBA00001971"/>
    </source>
</evidence>
<organism evidence="9 10">
    <name type="scientific">Hyphodiscus hymeniophilus</name>
    <dbReference type="NCBI Taxonomy" id="353542"/>
    <lineage>
        <taxon>Eukaryota</taxon>
        <taxon>Fungi</taxon>
        <taxon>Dikarya</taxon>
        <taxon>Ascomycota</taxon>
        <taxon>Pezizomycotina</taxon>
        <taxon>Leotiomycetes</taxon>
        <taxon>Helotiales</taxon>
        <taxon>Hyphodiscaceae</taxon>
        <taxon>Hyphodiscus</taxon>
    </lineage>
</organism>
<name>A0A9P7AWX3_9HELO</name>
<comment type="cofactor">
    <cofactor evidence="1 7">
        <name>heme</name>
        <dbReference type="ChEBI" id="CHEBI:30413"/>
    </cofactor>
</comment>
<dbReference type="InterPro" id="IPR001128">
    <property type="entry name" value="Cyt_P450"/>
</dbReference>
<dbReference type="PANTHER" id="PTHR24306">
    <property type="match status" value="1"/>
</dbReference>
<comment type="similarity">
    <text evidence="3">Belongs to the cytochrome P450 family.</text>
</comment>
<dbReference type="GO" id="GO:0004497">
    <property type="term" value="F:monooxygenase activity"/>
    <property type="evidence" value="ECO:0007669"/>
    <property type="project" value="UniProtKB-KW"/>
</dbReference>
<keyword evidence="4" id="KW-0444">Lipid biosynthesis</keyword>
<dbReference type="GO" id="GO:0005789">
    <property type="term" value="C:endoplasmic reticulum membrane"/>
    <property type="evidence" value="ECO:0007669"/>
    <property type="project" value="UniProtKB-SubCell"/>
</dbReference>
<evidence type="ECO:0000256" key="7">
    <source>
        <dbReference type="PIRSR" id="PIRSR602403-1"/>
    </source>
</evidence>
<evidence type="ECO:0000256" key="6">
    <source>
        <dbReference type="ARBA" id="ARBA00023004"/>
    </source>
</evidence>
<keyword evidence="5 7" id="KW-0479">Metal-binding</keyword>
<keyword evidence="10" id="KW-1185">Reference proteome</keyword>
<dbReference type="PANTHER" id="PTHR24306:SF7">
    <property type="entry name" value="AHBB"/>
    <property type="match status" value="1"/>
</dbReference>
<comment type="subcellular location">
    <subcellularLocation>
        <location evidence="2">Endoplasmic reticulum membrane</location>
        <topology evidence="2">Single-pass membrane protein</topology>
    </subcellularLocation>
</comment>